<dbReference type="EMBL" id="CP073708">
    <property type="protein sequence ID" value="QUO43535.1"/>
    <property type="molecule type" value="Genomic_DNA"/>
</dbReference>
<evidence type="ECO:0000313" key="2">
    <source>
        <dbReference type="EMBL" id="QUO43535.1"/>
    </source>
</evidence>
<organism evidence="1 3">
    <name type="scientific">Brevibacillus composti</name>
    <dbReference type="NCBI Taxonomy" id="2796470"/>
    <lineage>
        <taxon>Bacteria</taxon>
        <taxon>Bacillati</taxon>
        <taxon>Bacillota</taxon>
        <taxon>Bacilli</taxon>
        <taxon>Bacillales</taxon>
        <taxon>Paenibacillaceae</taxon>
        <taxon>Brevibacillus</taxon>
    </lineage>
</organism>
<name>A0A7T5EPM1_9BACL</name>
<reference evidence="1 3" key="1">
    <citation type="submission" date="2020-12" db="EMBL/GenBank/DDBJ databases">
        <title>strain FJAT-54423T represents a novel species of the genus Brevibacillus.</title>
        <authorList>
            <person name="Tang R."/>
        </authorList>
    </citation>
    <scope>NUCLEOTIDE SEQUENCE [LARGE SCALE GENOMIC DNA]</scope>
    <source>
        <strain evidence="1 3">FJAT-54423</strain>
    </source>
</reference>
<reference evidence="2" key="2">
    <citation type="submission" date="2021-04" db="EMBL/GenBank/DDBJ databases">
        <title>Brevibacillus composti FJAT-54423, complete genome.</title>
        <authorList>
            <person name="Tang R."/>
        </authorList>
    </citation>
    <scope>NUCLEOTIDE SEQUENCE</scope>
    <source>
        <strain evidence="2">FJAT-54424</strain>
    </source>
</reference>
<dbReference type="Proteomes" id="UP000595847">
    <property type="component" value="Chromosome"/>
</dbReference>
<evidence type="ECO:0000313" key="3">
    <source>
        <dbReference type="Proteomes" id="UP000595847"/>
    </source>
</evidence>
<sequence>MDRADTIAAEQVELFDTDKERVVKTYENTTLFQQEAQTLLKTVSGRVLDLQPSLSHALIVKIPLAPPQKLVHRQAQIDTMIASMFVIMPKEGSRRPWMILHTKEEETLLVEFAGDVGQLRKLARLP</sequence>
<dbReference type="KEGG" id="bcop:JD108_02650"/>
<proteinExistence type="predicted"/>
<dbReference type="AlphaFoldDB" id="A0A7T5EPM1"/>
<keyword evidence="4" id="KW-1185">Reference proteome</keyword>
<evidence type="ECO:0000313" key="4">
    <source>
        <dbReference type="Proteomes" id="UP000677234"/>
    </source>
</evidence>
<protein>
    <submittedName>
        <fullName evidence="1">Uncharacterized protein</fullName>
    </submittedName>
</protein>
<accession>A0A7T5EPM1</accession>
<gene>
    <name evidence="1" type="ORF">JD108_02650</name>
    <name evidence="2" type="ORF">KDJ56_02650</name>
</gene>
<evidence type="ECO:0000313" key="1">
    <source>
        <dbReference type="EMBL" id="QQE76459.1"/>
    </source>
</evidence>
<dbReference type="Proteomes" id="UP000677234">
    <property type="component" value="Chromosome"/>
</dbReference>
<dbReference type="EMBL" id="CP066308">
    <property type="protein sequence ID" value="QQE76459.1"/>
    <property type="molecule type" value="Genomic_DNA"/>
</dbReference>